<name>A0ABC8IV11_ERUVS</name>
<dbReference type="SUPFAM" id="SSF49503">
    <property type="entry name" value="Cupredoxins"/>
    <property type="match status" value="1"/>
</dbReference>
<evidence type="ECO:0000313" key="14">
    <source>
        <dbReference type="Proteomes" id="UP001642260"/>
    </source>
</evidence>
<dbReference type="Gene3D" id="2.60.40.420">
    <property type="entry name" value="Cupredoxins - blue copper proteins"/>
    <property type="match status" value="1"/>
</dbReference>
<dbReference type="PANTHER" id="PTHR33021:SF399">
    <property type="entry name" value="PHYTOCYANIN DOMAIN-CONTAINING PROTEIN"/>
    <property type="match status" value="1"/>
</dbReference>
<dbReference type="AlphaFoldDB" id="A0ABC8IV11"/>
<proteinExistence type="inferred from homology"/>
<accession>A0ABC8IV11</accession>
<dbReference type="Pfam" id="PF02298">
    <property type="entry name" value="Cu_bind_like"/>
    <property type="match status" value="1"/>
</dbReference>
<dbReference type="GO" id="GO:0005886">
    <property type="term" value="C:plasma membrane"/>
    <property type="evidence" value="ECO:0007669"/>
    <property type="project" value="UniProtKB-SubCell"/>
</dbReference>
<evidence type="ECO:0000256" key="4">
    <source>
        <dbReference type="ARBA" id="ARBA00022729"/>
    </source>
</evidence>
<evidence type="ECO:0000313" key="13">
    <source>
        <dbReference type="EMBL" id="CAH8301897.1"/>
    </source>
</evidence>
<evidence type="ECO:0000256" key="10">
    <source>
        <dbReference type="SAM" id="MobiDB-lite"/>
    </source>
</evidence>
<feature type="region of interest" description="Disordered" evidence="10">
    <location>
        <begin position="126"/>
        <end position="170"/>
    </location>
</feature>
<feature type="domain" description="Phytocyanin" evidence="12">
    <location>
        <begin position="21"/>
        <end position="123"/>
    </location>
</feature>
<feature type="signal peptide" evidence="11">
    <location>
        <begin position="1"/>
        <end position="20"/>
    </location>
</feature>
<dbReference type="PANTHER" id="PTHR33021">
    <property type="entry name" value="BLUE COPPER PROTEIN"/>
    <property type="match status" value="1"/>
</dbReference>
<dbReference type="EMBL" id="CAKOAT010055933">
    <property type="protein sequence ID" value="CAH8301897.1"/>
    <property type="molecule type" value="Genomic_DNA"/>
</dbReference>
<dbReference type="InterPro" id="IPR003245">
    <property type="entry name" value="Phytocyanin_dom"/>
</dbReference>
<gene>
    <name evidence="13" type="ORF">ERUC_LOCUS3081</name>
</gene>
<keyword evidence="14" id="KW-1185">Reference proteome</keyword>
<keyword evidence="7" id="KW-0325">Glycoprotein</keyword>
<dbReference type="FunFam" id="2.60.40.420:FF:000066">
    <property type="entry name" value="Early nodulin-like protein 9"/>
    <property type="match status" value="1"/>
</dbReference>
<dbReference type="InterPro" id="IPR041846">
    <property type="entry name" value="ENL_dom"/>
</dbReference>
<dbReference type="GO" id="GO:0098552">
    <property type="term" value="C:side of membrane"/>
    <property type="evidence" value="ECO:0007669"/>
    <property type="project" value="UniProtKB-KW"/>
</dbReference>
<evidence type="ECO:0000256" key="7">
    <source>
        <dbReference type="ARBA" id="ARBA00023180"/>
    </source>
</evidence>
<keyword evidence="3" id="KW-0336">GPI-anchor</keyword>
<feature type="compositionally biased region" description="Polar residues" evidence="10">
    <location>
        <begin position="146"/>
        <end position="164"/>
    </location>
</feature>
<evidence type="ECO:0000256" key="6">
    <source>
        <dbReference type="ARBA" id="ARBA00023157"/>
    </source>
</evidence>
<dbReference type="InterPro" id="IPR039391">
    <property type="entry name" value="Phytocyanin-like"/>
</dbReference>
<dbReference type="InterPro" id="IPR008972">
    <property type="entry name" value="Cupredoxin"/>
</dbReference>
<evidence type="ECO:0000256" key="9">
    <source>
        <dbReference type="ARBA" id="ARBA00035011"/>
    </source>
</evidence>
<reference evidence="13 14" key="1">
    <citation type="submission" date="2022-03" db="EMBL/GenBank/DDBJ databases">
        <authorList>
            <person name="Macdonald S."/>
            <person name="Ahmed S."/>
            <person name="Newling K."/>
        </authorList>
    </citation>
    <scope>NUCLEOTIDE SEQUENCE [LARGE SCALE GENOMIC DNA]</scope>
</reference>
<sequence>MLHRFTFLVCLLVIIDTVCAREFVVGGSKGWTVPSDHHLYNQWAEKSRFQISDSLLFVYQPNKDSVLQVTRDGYDSCNTEAAIATFTDGHTSFKLDRSGPYYFISGNKDNCQKNQKLVIIVMADRTTTTSSPPPSPSVESSPSPSYTGTFEITPAPSQETPGNTASPSASSVLPSAFIVTMLLSLFS</sequence>
<organism evidence="13 14">
    <name type="scientific">Eruca vesicaria subsp. sativa</name>
    <name type="common">Garden rocket</name>
    <name type="synonym">Eruca sativa</name>
    <dbReference type="NCBI Taxonomy" id="29727"/>
    <lineage>
        <taxon>Eukaryota</taxon>
        <taxon>Viridiplantae</taxon>
        <taxon>Streptophyta</taxon>
        <taxon>Embryophyta</taxon>
        <taxon>Tracheophyta</taxon>
        <taxon>Spermatophyta</taxon>
        <taxon>Magnoliopsida</taxon>
        <taxon>eudicotyledons</taxon>
        <taxon>Gunneridae</taxon>
        <taxon>Pentapetalae</taxon>
        <taxon>rosids</taxon>
        <taxon>malvids</taxon>
        <taxon>Brassicales</taxon>
        <taxon>Brassicaceae</taxon>
        <taxon>Brassiceae</taxon>
        <taxon>Eruca</taxon>
    </lineage>
</organism>
<evidence type="ECO:0000256" key="3">
    <source>
        <dbReference type="ARBA" id="ARBA00022622"/>
    </source>
</evidence>
<feature type="chain" id="PRO_5044828559" description="Phytocyanin domain-containing protein" evidence="11">
    <location>
        <begin position="21"/>
        <end position="187"/>
    </location>
</feature>
<keyword evidence="8" id="KW-0449">Lipoprotein</keyword>
<keyword evidence="4 11" id="KW-0732">Signal</keyword>
<protein>
    <recommendedName>
        <fullName evidence="12">Phytocyanin domain-containing protein</fullName>
    </recommendedName>
</protein>
<evidence type="ECO:0000256" key="1">
    <source>
        <dbReference type="ARBA" id="ARBA00004609"/>
    </source>
</evidence>
<evidence type="ECO:0000256" key="5">
    <source>
        <dbReference type="ARBA" id="ARBA00023136"/>
    </source>
</evidence>
<keyword evidence="6" id="KW-1015">Disulfide bond</keyword>
<keyword evidence="5" id="KW-0472">Membrane</keyword>
<comment type="caution">
    <text evidence="13">The sequence shown here is derived from an EMBL/GenBank/DDBJ whole genome shotgun (WGS) entry which is preliminary data.</text>
</comment>
<comment type="similarity">
    <text evidence="9">Belongs to the early nodulin-like (ENODL) family.</text>
</comment>
<dbReference type="PROSITE" id="PS51485">
    <property type="entry name" value="PHYTOCYANIN"/>
    <property type="match status" value="1"/>
</dbReference>
<evidence type="ECO:0000256" key="2">
    <source>
        <dbReference type="ARBA" id="ARBA00022475"/>
    </source>
</evidence>
<evidence type="ECO:0000256" key="11">
    <source>
        <dbReference type="SAM" id="SignalP"/>
    </source>
</evidence>
<dbReference type="CDD" id="cd11019">
    <property type="entry name" value="OsENODL1_like"/>
    <property type="match status" value="1"/>
</dbReference>
<comment type="subcellular location">
    <subcellularLocation>
        <location evidence="1">Cell membrane</location>
        <topology evidence="1">Lipid-anchor</topology>
        <topology evidence="1">GPI-anchor</topology>
    </subcellularLocation>
</comment>
<dbReference type="Proteomes" id="UP001642260">
    <property type="component" value="Unassembled WGS sequence"/>
</dbReference>
<evidence type="ECO:0000256" key="8">
    <source>
        <dbReference type="ARBA" id="ARBA00023288"/>
    </source>
</evidence>
<keyword evidence="2" id="KW-1003">Cell membrane</keyword>
<evidence type="ECO:0000259" key="12">
    <source>
        <dbReference type="PROSITE" id="PS51485"/>
    </source>
</evidence>